<dbReference type="EMBL" id="JAKKPZ010000012">
    <property type="protein sequence ID" value="KAI1714877.1"/>
    <property type="molecule type" value="Genomic_DNA"/>
</dbReference>
<protein>
    <submittedName>
        <fullName evidence="2">Uncharacterized protein</fullName>
    </submittedName>
</protein>
<dbReference type="Proteomes" id="UP001201812">
    <property type="component" value="Unassembled WGS sequence"/>
</dbReference>
<proteinExistence type="predicted"/>
<accession>A0AAD4N3Y0</accession>
<comment type="caution">
    <text evidence="2">The sequence shown here is derived from an EMBL/GenBank/DDBJ whole genome shotgun (WGS) entry which is preliminary data.</text>
</comment>
<name>A0AAD4N3Y0_9BILA</name>
<reference evidence="2" key="1">
    <citation type="submission" date="2022-01" db="EMBL/GenBank/DDBJ databases">
        <title>Genome Sequence Resource for Two Populations of Ditylenchus destructor, the Migratory Endoparasitic Phytonematode.</title>
        <authorList>
            <person name="Zhang H."/>
            <person name="Lin R."/>
            <person name="Xie B."/>
        </authorList>
    </citation>
    <scope>NUCLEOTIDE SEQUENCE</scope>
    <source>
        <strain evidence="2">BazhouSP</strain>
    </source>
</reference>
<evidence type="ECO:0000313" key="3">
    <source>
        <dbReference type="Proteomes" id="UP001201812"/>
    </source>
</evidence>
<sequence>MASGNPENPGFGQVTDHPSRLGSGRVIRQSLRLGQLSRLTSLRFSFFKTCSAEYTVLQQDIGVMIEMACDGGFQFHRCGLIISDIFSSKDDTTFKIGSNLDRKENAQELIPGLEVLQ</sequence>
<feature type="region of interest" description="Disordered" evidence="1">
    <location>
        <begin position="1"/>
        <end position="21"/>
    </location>
</feature>
<gene>
    <name evidence="2" type="ORF">DdX_08146</name>
</gene>
<evidence type="ECO:0000256" key="1">
    <source>
        <dbReference type="SAM" id="MobiDB-lite"/>
    </source>
</evidence>
<dbReference type="AlphaFoldDB" id="A0AAD4N3Y0"/>
<keyword evidence="3" id="KW-1185">Reference proteome</keyword>
<organism evidence="2 3">
    <name type="scientific">Ditylenchus destructor</name>
    <dbReference type="NCBI Taxonomy" id="166010"/>
    <lineage>
        <taxon>Eukaryota</taxon>
        <taxon>Metazoa</taxon>
        <taxon>Ecdysozoa</taxon>
        <taxon>Nematoda</taxon>
        <taxon>Chromadorea</taxon>
        <taxon>Rhabditida</taxon>
        <taxon>Tylenchina</taxon>
        <taxon>Tylenchomorpha</taxon>
        <taxon>Sphaerularioidea</taxon>
        <taxon>Anguinidae</taxon>
        <taxon>Anguininae</taxon>
        <taxon>Ditylenchus</taxon>
    </lineage>
</organism>
<evidence type="ECO:0000313" key="2">
    <source>
        <dbReference type="EMBL" id="KAI1714877.1"/>
    </source>
</evidence>